<evidence type="ECO:0000256" key="1">
    <source>
        <dbReference type="SAM" id="MobiDB-lite"/>
    </source>
</evidence>
<gene>
    <name evidence="2" type="ORF">ElyMa_003957800</name>
</gene>
<dbReference type="EMBL" id="BMAT01008051">
    <property type="protein sequence ID" value="GFR77018.1"/>
    <property type="molecule type" value="Genomic_DNA"/>
</dbReference>
<reference evidence="2 3" key="1">
    <citation type="journal article" date="2021" name="Elife">
        <title>Chloroplast acquisition without the gene transfer in kleptoplastic sea slugs, Plakobranchus ocellatus.</title>
        <authorList>
            <person name="Maeda T."/>
            <person name="Takahashi S."/>
            <person name="Yoshida T."/>
            <person name="Shimamura S."/>
            <person name="Takaki Y."/>
            <person name="Nagai Y."/>
            <person name="Toyoda A."/>
            <person name="Suzuki Y."/>
            <person name="Arimoto A."/>
            <person name="Ishii H."/>
            <person name="Satoh N."/>
            <person name="Nishiyama T."/>
            <person name="Hasebe M."/>
            <person name="Maruyama T."/>
            <person name="Minagawa J."/>
            <person name="Obokata J."/>
            <person name="Shigenobu S."/>
        </authorList>
    </citation>
    <scope>NUCLEOTIDE SEQUENCE [LARGE SCALE GENOMIC DNA]</scope>
</reference>
<feature type="compositionally biased region" description="Basic and acidic residues" evidence="1">
    <location>
        <begin position="38"/>
        <end position="48"/>
    </location>
</feature>
<evidence type="ECO:0000313" key="3">
    <source>
        <dbReference type="Proteomes" id="UP000762676"/>
    </source>
</evidence>
<dbReference type="Proteomes" id="UP000762676">
    <property type="component" value="Unassembled WGS sequence"/>
</dbReference>
<sequence>MCVNSLSQGLNVDLPKAGLKPQTSRSESRASTTGPRRHIFDDRQQIQGGRAKDERVSLLVSVKKKGRMFQVTIDIKSTI</sequence>
<comment type="caution">
    <text evidence="2">The sequence shown here is derived from an EMBL/GenBank/DDBJ whole genome shotgun (WGS) entry which is preliminary data.</text>
</comment>
<accession>A0AAV4FU52</accession>
<evidence type="ECO:0000313" key="2">
    <source>
        <dbReference type="EMBL" id="GFR77018.1"/>
    </source>
</evidence>
<feature type="compositionally biased region" description="Polar residues" evidence="1">
    <location>
        <begin position="1"/>
        <end position="10"/>
    </location>
</feature>
<proteinExistence type="predicted"/>
<name>A0AAV4FU52_9GAST</name>
<feature type="compositionally biased region" description="Polar residues" evidence="1">
    <location>
        <begin position="21"/>
        <end position="34"/>
    </location>
</feature>
<dbReference type="AlphaFoldDB" id="A0AAV4FU52"/>
<organism evidence="2 3">
    <name type="scientific">Elysia marginata</name>
    <dbReference type="NCBI Taxonomy" id="1093978"/>
    <lineage>
        <taxon>Eukaryota</taxon>
        <taxon>Metazoa</taxon>
        <taxon>Spiralia</taxon>
        <taxon>Lophotrochozoa</taxon>
        <taxon>Mollusca</taxon>
        <taxon>Gastropoda</taxon>
        <taxon>Heterobranchia</taxon>
        <taxon>Euthyneura</taxon>
        <taxon>Panpulmonata</taxon>
        <taxon>Sacoglossa</taxon>
        <taxon>Placobranchoidea</taxon>
        <taxon>Plakobranchidae</taxon>
        <taxon>Elysia</taxon>
    </lineage>
</organism>
<feature type="region of interest" description="Disordered" evidence="1">
    <location>
        <begin position="1"/>
        <end position="48"/>
    </location>
</feature>
<keyword evidence="3" id="KW-1185">Reference proteome</keyword>
<protein>
    <submittedName>
        <fullName evidence="2">Uncharacterized protein</fullName>
    </submittedName>
</protein>